<dbReference type="GO" id="GO:0005789">
    <property type="term" value="C:endoplasmic reticulum membrane"/>
    <property type="evidence" value="ECO:0007669"/>
    <property type="project" value="UniProtKB-SubCell"/>
</dbReference>
<dbReference type="GO" id="GO:0007219">
    <property type="term" value="P:Notch signaling pathway"/>
    <property type="evidence" value="ECO:0007669"/>
    <property type="project" value="UniProtKB-KW"/>
</dbReference>
<dbReference type="GO" id="GO:0006509">
    <property type="term" value="P:membrane protein ectodomain proteolysis"/>
    <property type="evidence" value="ECO:0007669"/>
    <property type="project" value="TreeGrafter"/>
</dbReference>
<comment type="subcellular location">
    <subcellularLocation>
        <location evidence="10">Endoplasmic reticulum membrane</location>
        <topology evidence="10">Multi-pass membrane protein</topology>
    </subcellularLocation>
    <subcellularLocation>
        <location evidence="10">Golgi apparatus membrane</location>
        <topology evidence="10">Multi-pass membrane protein</topology>
    </subcellularLocation>
</comment>
<comment type="subunit">
    <text evidence="9">Homodimer. Probable component of the gamma-secretase complex, a complex composed of a presenilin homodimer, nicastrin, APH1 and PEN2.</text>
</comment>
<feature type="region of interest" description="Disordered" evidence="11">
    <location>
        <begin position="247"/>
        <end position="335"/>
    </location>
</feature>
<keyword evidence="4 10" id="KW-0914">Notch signaling pathway</keyword>
<gene>
    <name evidence="12" type="ORF">GOP47_0016092</name>
</gene>
<comment type="similarity">
    <text evidence="1 10">Belongs to the peptidase A22A family.</text>
</comment>
<dbReference type="GO" id="GO:0070765">
    <property type="term" value="C:gamma-secretase complex"/>
    <property type="evidence" value="ECO:0007669"/>
    <property type="project" value="TreeGrafter"/>
</dbReference>
<evidence type="ECO:0000256" key="9">
    <source>
        <dbReference type="ARBA" id="ARBA00062638"/>
    </source>
</evidence>
<dbReference type="InterPro" id="IPR042524">
    <property type="entry name" value="Presenilin_C"/>
</dbReference>
<dbReference type="InterPro" id="IPR006639">
    <property type="entry name" value="Preselin/SPP"/>
</dbReference>
<dbReference type="FunFam" id="1.10.472.100:FF:000002">
    <property type="entry name" value="Presenilin"/>
    <property type="match status" value="1"/>
</dbReference>
<evidence type="ECO:0000256" key="3">
    <source>
        <dbReference type="ARBA" id="ARBA00022824"/>
    </source>
</evidence>
<dbReference type="EMBL" id="JABFUD020000015">
    <property type="protein sequence ID" value="KAI5069791.1"/>
    <property type="molecule type" value="Genomic_DNA"/>
</dbReference>
<dbReference type="GO" id="GO:0042500">
    <property type="term" value="F:aspartic endopeptidase activity, intramembrane cleaving"/>
    <property type="evidence" value="ECO:0007669"/>
    <property type="project" value="InterPro"/>
</dbReference>
<dbReference type="SMART" id="SM00730">
    <property type="entry name" value="PSN"/>
    <property type="match status" value="1"/>
</dbReference>
<keyword evidence="3 10" id="KW-0256">Endoplasmic reticulum</keyword>
<keyword evidence="7 10" id="KW-0472">Membrane</keyword>
<keyword evidence="5 10" id="KW-1133">Transmembrane helix</keyword>
<evidence type="ECO:0000256" key="6">
    <source>
        <dbReference type="ARBA" id="ARBA00023034"/>
    </source>
</evidence>
<keyword evidence="6 10" id="KW-0333">Golgi apparatus</keyword>
<keyword evidence="10" id="KW-0378">Hydrolase</keyword>
<dbReference type="PANTHER" id="PTHR10202">
    <property type="entry name" value="PRESENILIN"/>
    <property type="match status" value="1"/>
</dbReference>
<evidence type="ECO:0000256" key="5">
    <source>
        <dbReference type="ARBA" id="ARBA00022989"/>
    </source>
</evidence>
<evidence type="ECO:0000256" key="11">
    <source>
        <dbReference type="SAM" id="MobiDB-lite"/>
    </source>
</evidence>
<keyword evidence="13" id="KW-1185">Reference proteome</keyword>
<evidence type="ECO:0000256" key="2">
    <source>
        <dbReference type="ARBA" id="ARBA00022692"/>
    </source>
</evidence>
<dbReference type="AlphaFoldDB" id="A0A9D4ZEK5"/>
<proteinExistence type="inferred from homology"/>
<comment type="domain">
    <text evidence="10">The PAL motif is required for normal active site conformation.</text>
</comment>
<feature type="transmembrane region" description="Helical" evidence="10">
    <location>
        <begin position="132"/>
        <end position="151"/>
    </location>
</feature>
<dbReference type="Pfam" id="PF01080">
    <property type="entry name" value="Presenilin"/>
    <property type="match status" value="1"/>
</dbReference>
<evidence type="ECO:0000256" key="4">
    <source>
        <dbReference type="ARBA" id="ARBA00022976"/>
    </source>
</evidence>
<comment type="caution">
    <text evidence="12">The sequence shown here is derived from an EMBL/GenBank/DDBJ whole genome shotgun (WGS) entry which is preliminary data.</text>
</comment>
<name>A0A9D4ZEK5_ADICA</name>
<evidence type="ECO:0000313" key="12">
    <source>
        <dbReference type="EMBL" id="KAI5069791.1"/>
    </source>
</evidence>
<protein>
    <recommendedName>
        <fullName evidence="10">Presenilin</fullName>
        <ecNumber evidence="10">3.4.23.-</ecNumber>
    </recommendedName>
</protein>
<dbReference type="PANTHER" id="PTHR10202:SF13">
    <property type="entry name" value="PRESENILIN HOMOLOG"/>
    <property type="match status" value="1"/>
</dbReference>
<feature type="compositionally biased region" description="Basic and acidic residues" evidence="11">
    <location>
        <begin position="312"/>
        <end position="322"/>
    </location>
</feature>
<comment type="function">
    <text evidence="8 10">Probable subunit of the gamma-secretase complex, an endoprotease complex that catalyzes the intramembrane cleavage of integral membrane proteins such as Notch receptors.</text>
</comment>
<feature type="compositionally biased region" description="Polar residues" evidence="11">
    <location>
        <begin position="266"/>
        <end position="282"/>
    </location>
</feature>
<dbReference type="GO" id="GO:0000139">
    <property type="term" value="C:Golgi membrane"/>
    <property type="evidence" value="ECO:0007669"/>
    <property type="project" value="UniProtKB-SubCell"/>
</dbReference>
<feature type="transmembrane region" description="Helical" evidence="10">
    <location>
        <begin position="12"/>
        <end position="33"/>
    </location>
</feature>
<keyword evidence="10" id="KW-0645">Protease</keyword>
<dbReference type="Proteomes" id="UP000886520">
    <property type="component" value="Chromosome 15"/>
</dbReference>
<dbReference type="Gene3D" id="1.10.472.100">
    <property type="entry name" value="Presenilin"/>
    <property type="match status" value="1"/>
</dbReference>
<feature type="transmembrane region" description="Helical" evidence="10">
    <location>
        <begin position="158"/>
        <end position="176"/>
    </location>
</feature>
<feature type="transmembrane region" description="Helical" evidence="10">
    <location>
        <begin position="102"/>
        <end position="120"/>
    </location>
</feature>
<reference evidence="12" key="1">
    <citation type="submission" date="2021-01" db="EMBL/GenBank/DDBJ databases">
        <title>Adiantum capillus-veneris genome.</title>
        <authorList>
            <person name="Fang Y."/>
            <person name="Liao Q."/>
        </authorList>
    </citation>
    <scope>NUCLEOTIDE SEQUENCE</scope>
    <source>
        <strain evidence="12">H3</strain>
        <tissue evidence="12">Leaf</tissue>
    </source>
</reference>
<dbReference type="OrthoDB" id="20287at2759"/>
<evidence type="ECO:0000313" key="13">
    <source>
        <dbReference type="Proteomes" id="UP000886520"/>
    </source>
</evidence>
<dbReference type="GO" id="GO:0016485">
    <property type="term" value="P:protein processing"/>
    <property type="evidence" value="ECO:0007669"/>
    <property type="project" value="InterPro"/>
</dbReference>
<feature type="transmembrane region" description="Helical" evidence="10">
    <location>
        <begin position="69"/>
        <end position="93"/>
    </location>
</feature>
<keyword evidence="2 10" id="KW-0812">Transmembrane</keyword>
<evidence type="ECO:0000256" key="1">
    <source>
        <dbReference type="ARBA" id="ARBA00008604"/>
    </source>
</evidence>
<dbReference type="InterPro" id="IPR001108">
    <property type="entry name" value="Peptidase_A22A"/>
</dbReference>
<evidence type="ECO:0000256" key="7">
    <source>
        <dbReference type="ARBA" id="ARBA00023136"/>
    </source>
</evidence>
<evidence type="ECO:0000256" key="10">
    <source>
        <dbReference type="RuleBase" id="RU361148"/>
    </source>
</evidence>
<organism evidence="12 13">
    <name type="scientific">Adiantum capillus-veneris</name>
    <name type="common">Maidenhair fern</name>
    <dbReference type="NCBI Taxonomy" id="13818"/>
    <lineage>
        <taxon>Eukaryota</taxon>
        <taxon>Viridiplantae</taxon>
        <taxon>Streptophyta</taxon>
        <taxon>Embryophyta</taxon>
        <taxon>Tracheophyta</taxon>
        <taxon>Polypodiopsida</taxon>
        <taxon>Polypodiidae</taxon>
        <taxon>Polypodiales</taxon>
        <taxon>Pteridineae</taxon>
        <taxon>Pteridaceae</taxon>
        <taxon>Vittarioideae</taxon>
        <taxon>Adiantum</taxon>
    </lineage>
</organism>
<accession>A0A9D4ZEK5</accession>
<dbReference type="GO" id="GO:0005798">
    <property type="term" value="C:Golgi-associated vesicle"/>
    <property type="evidence" value="ECO:0007669"/>
    <property type="project" value="UniProtKB-ARBA"/>
</dbReference>
<dbReference type="EC" id="3.4.23.-" evidence="10"/>
<dbReference type="PRINTS" id="PR01072">
    <property type="entry name" value="PRESENILIN"/>
</dbReference>
<feature type="transmembrane region" description="Helical" evidence="10">
    <location>
        <begin position="430"/>
        <end position="449"/>
    </location>
</feature>
<feature type="transmembrane region" description="Helical" evidence="10">
    <location>
        <begin position="404"/>
        <end position="424"/>
    </location>
</feature>
<evidence type="ECO:0000256" key="8">
    <source>
        <dbReference type="ARBA" id="ARBA00059584"/>
    </source>
</evidence>
<sequence>MEGGDGILESVGAELTGIVMPVSLCMLLVVMLVRCLTPNGSGDSAGRSMATLVYMEKASDTTSQKLEGAFLNSLVFVVFIAIITFLMVLLYYYRCTKCIKCYICYSVALMLGFFGGSVSWQLIRTLSIPIDLISFTILLFNFTVVGALAIFLSHGIPILVTQFYLVMIGVLAAYSFTMLPEWTTWMILVAMALYDLVAVLAPKGPLNLLVELAISRNEELPALIYETRPVVRPDHHGVLPFDVLEPMQGATSNNQGRAQRWRSHNNQRSSPGRENTGPSTELQPRGRVGNRHTTLGENMESERGISEGGCETAERSMSHDNGERDEESLPLISHESPPAIQVASRSGARGAQSEHSSIVELLGDEDAGGPGLSAGGGLKLGLGDFVFYSLLVGRAAMYDLTTVYACYLAIIAGLGVTLILLAVARRALPALPISIALGVIFYFLTRLLLEPLVAGLSTSLVIF</sequence>